<comment type="caution">
    <text evidence="1">Lacks conserved residue(s) required for the propagation of feature annotation.</text>
</comment>
<protein>
    <submittedName>
        <fullName evidence="3">Response regulator receiver domain protein</fullName>
    </submittedName>
</protein>
<dbReference type="Proteomes" id="UP000317835">
    <property type="component" value="Chromosome"/>
</dbReference>
<gene>
    <name evidence="3" type="ORF">ElP_33000</name>
</gene>
<reference evidence="3 4" key="1">
    <citation type="submission" date="2019-02" db="EMBL/GenBank/DDBJ databases">
        <title>Deep-cultivation of Planctomycetes and their phenomic and genomic characterization uncovers novel biology.</title>
        <authorList>
            <person name="Wiegand S."/>
            <person name="Jogler M."/>
            <person name="Boedeker C."/>
            <person name="Pinto D."/>
            <person name="Vollmers J."/>
            <person name="Rivas-Marin E."/>
            <person name="Kohn T."/>
            <person name="Peeters S.H."/>
            <person name="Heuer A."/>
            <person name="Rast P."/>
            <person name="Oberbeckmann S."/>
            <person name="Bunk B."/>
            <person name="Jeske O."/>
            <person name="Meyerdierks A."/>
            <person name="Storesund J.E."/>
            <person name="Kallscheuer N."/>
            <person name="Luecker S."/>
            <person name="Lage O.M."/>
            <person name="Pohl T."/>
            <person name="Merkel B.J."/>
            <person name="Hornburger P."/>
            <person name="Mueller R.-W."/>
            <person name="Bruemmer F."/>
            <person name="Labrenz M."/>
            <person name="Spormann A.M."/>
            <person name="Op den Camp H."/>
            <person name="Overmann J."/>
            <person name="Amann R."/>
            <person name="Jetten M.S.M."/>
            <person name="Mascher T."/>
            <person name="Medema M.H."/>
            <person name="Devos D.P."/>
            <person name="Kaster A.-K."/>
            <person name="Ovreas L."/>
            <person name="Rohde M."/>
            <person name="Galperin M.Y."/>
            <person name="Jogler C."/>
        </authorList>
    </citation>
    <scope>NUCLEOTIDE SEQUENCE [LARGE SCALE GENOMIC DNA]</scope>
    <source>
        <strain evidence="3 4">ElP</strain>
    </source>
</reference>
<keyword evidence="4" id="KW-1185">Reference proteome</keyword>
<dbReference type="RefSeq" id="WP_145270974.1">
    <property type="nucleotide sequence ID" value="NZ_CP036426.1"/>
</dbReference>
<dbReference type="PROSITE" id="PS50110">
    <property type="entry name" value="RESPONSE_REGULATORY"/>
    <property type="match status" value="1"/>
</dbReference>
<dbReference type="InterPro" id="IPR001789">
    <property type="entry name" value="Sig_transdc_resp-reg_receiver"/>
</dbReference>
<dbReference type="OrthoDB" id="279132at2"/>
<dbReference type="KEGG" id="tpla:ElP_33000"/>
<evidence type="ECO:0000313" key="4">
    <source>
        <dbReference type="Proteomes" id="UP000317835"/>
    </source>
</evidence>
<dbReference type="EMBL" id="CP036426">
    <property type="protein sequence ID" value="QDV35397.1"/>
    <property type="molecule type" value="Genomic_DNA"/>
</dbReference>
<dbReference type="Gene3D" id="3.40.50.2300">
    <property type="match status" value="1"/>
</dbReference>
<name>A0A518H3J9_9BACT</name>
<evidence type="ECO:0000259" key="2">
    <source>
        <dbReference type="PROSITE" id="PS50110"/>
    </source>
</evidence>
<evidence type="ECO:0000256" key="1">
    <source>
        <dbReference type="PROSITE-ProRule" id="PRU00169"/>
    </source>
</evidence>
<proteinExistence type="predicted"/>
<organism evidence="3 4">
    <name type="scientific">Tautonia plasticadhaerens</name>
    <dbReference type="NCBI Taxonomy" id="2527974"/>
    <lineage>
        <taxon>Bacteria</taxon>
        <taxon>Pseudomonadati</taxon>
        <taxon>Planctomycetota</taxon>
        <taxon>Planctomycetia</taxon>
        <taxon>Isosphaerales</taxon>
        <taxon>Isosphaeraceae</taxon>
        <taxon>Tautonia</taxon>
    </lineage>
</organism>
<sequence>MPGPRVLSVGQCGYDHSSISRFLQQSVEAKVDPADSADEALQALRADPAGFDLVLVNRVFDRGGGSGLELIEAIRRDSALAEVPVMLVSNHQDAQQRAVEAGALPGFGKSDLGDPATAGRIRDALGSSGGF</sequence>
<dbReference type="InterPro" id="IPR011006">
    <property type="entry name" value="CheY-like_superfamily"/>
</dbReference>
<feature type="domain" description="Response regulatory" evidence="2">
    <location>
        <begin position="5"/>
        <end position="129"/>
    </location>
</feature>
<dbReference type="GO" id="GO:0000160">
    <property type="term" value="P:phosphorelay signal transduction system"/>
    <property type="evidence" value="ECO:0007669"/>
    <property type="project" value="InterPro"/>
</dbReference>
<dbReference type="AlphaFoldDB" id="A0A518H3J9"/>
<dbReference type="SUPFAM" id="SSF52172">
    <property type="entry name" value="CheY-like"/>
    <property type="match status" value="1"/>
</dbReference>
<accession>A0A518H3J9</accession>
<evidence type="ECO:0000313" key="3">
    <source>
        <dbReference type="EMBL" id="QDV35397.1"/>
    </source>
</evidence>
<dbReference type="Pfam" id="PF00072">
    <property type="entry name" value="Response_reg"/>
    <property type="match status" value="1"/>
</dbReference>